<dbReference type="EMBL" id="BKCJ011875863">
    <property type="protein sequence ID" value="GFD60294.1"/>
    <property type="molecule type" value="Genomic_DNA"/>
</dbReference>
<organism evidence="2">
    <name type="scientific">Tanacetum cinerariifolium</name>
    <name type="common">Dalmatian daisy</name>
    <name type="synonym">Chrysanthemum cinerariifolium</name>
    <dbReference type="NCBI Taxonomy" id="118510"/>
    <lineage>
        <taxon>Eukaryota</taxon>
        <taxon>Viridiplantae</taxon>
        <taxon>Streptophyta</taxon>
        <taxon>Embryophyta</taxon>
        <taxon>Tracheophyta</taxon>
        <taxon>Spermatophyta</taxon>
        <taxon>Magnoliopsida</taxon>
        <taxon>eudicotyledons</taxon>
        <taxon>Gunneridae</taxon>
        <taxon>Pentapetalae</taxon>
        <taxon>asterids</taxon>
        <taxon>campanulids</taxon>
        <taxon>Asterales</taxon>
        <taxon>Asteraceae</taxon>
        <taxon>Asteroideae</taxon>
        <taxon>Anthemideae</taxon>
        <taxon>Anthemidinae</taxon>
        <taxon>Tanacetum</taxon>
    </lineage>
</organism>
<feature type="compositionally biased region" description="Acidic residues" evidence="1">
    <location>
        <begin position="34"/>
        <end position="45"/>
    </location>
</feature>
<evidence type="ECO:0000256" key="1">
    <source>
        <dbReference type="SAM" id="MobiDB-lite"/>
    </source>
</evidence>
<reference evidence="2" key="1">
    <citation type="journal article" date="2019" name="Sci. Rep.">
        <title>Draft genome of Tanacetum cinerariifolium, the natural source of mosquito coil.</title>
        <authorList>
            <person name="Yamashiro T."/>
            <person name="Shiraishi A."/>
            <person name="Satake H."/>
            <person name="Nakayama K."/>
        </authorList>
    </citation>
    <scope>NUCLEOTIDE SEQUENCE</scope>
</reference>
<evidence type="ECO:0000313" key="2">
    <source>
        <dbReference type="EMBL" id="GFD60294.1"/>
    </source>
</evidence>
<feature type="non-terminal residue" evidence="2">
    <location>
        <position position="1"/>
    </location>
</feature>
<name>A0A699XWK3_TANCI</name>
<feature type="region of interest" description="Disordered" evidence="1">
    <location>
        <begin position="1"/>
        <end position="45"/>
    </location>
</feature>
<protein>
    <submittedName>
        <fullName evidence="2">Uncharacterized protein</fullName>
    </submittedName>
</protein>
<sequence length="45" mass="4479">RPGGADKPGGGPVAVEKPGGAPTPPPKPERGELEVMEDADPMLAC</sequence>
<accession>A0A699XWK3</accession>
<comment type="caution">
    <text evidence="2">The sequence shown here is derived from an EMBL/GenBank/DDBJ whole genome shotgun (WGS) entry which is preliminary data.</text>
</comment>
<dbReference type="AlphaFoldDB" id="A0A699XWK3"/>
<feature type="compositionally biased region" description="Gly residues" evidence="1">
    <location>
        <begin position="1"/>
        <end position="12"/>
    </location>
</feature>
<proteinExistence type="predicted"/>
<gene>
    <name evidence="2" type="ORF">Tci_932263</name>
</gene>